<feature type="compositionally biased region" description="Basic and acidic residues" evidence="1">
    <location>
        <begin position="189"/>
        <end position="202"/>
    </location>
</feature>
<reference evidence="3" key="1">
    <citation type="submission" date="2019-07" db="EMBL/GenBank/DDBJ databases">
        <title>Complete Genome Sequences of Vibrion rotiferianus strain AM7.</title>
        <authorList>
            <person name="Miyazaki K."/>
            <person name="Wiseschart A."/>
            <person name="Pootanakit K."/>
            <person name="Ishimori K."/>
            <person name="Kitahara K."/>
        </authorList>
    </citation>
    <scope>NUCLEOTIDE SEQUENCE [LARGE SCALE GENOMIC DNA]</scope>
    <source>
        <strain evidence="3">AM7</strain>
        <plasmid evidence="3">pam7 dna</plasmid>
    </source>
</reference>
<feature type="compositionally biased region" description="Polar residues" evidence="1">
    <location>
        <begin position="170"/>
        <end position="184"/>
    </location>
</feature>
<protein>
    <submittedName>
        <fullName evidence="2">Uncharacterized protein</fullName>
    </submittedName>
</protein>
<keyword evidence="2" id="KW-0614">Plasmid</keyword>
<feature type="compositionally biased region" description="Basic and acidic residues" evidence="1">
    <location>
        <begin position="393"/>
        <end position="403"/>
    </location>
</feature>
<organism evidence="2 3">
    <name type="scientific">Vibrio rotiferianus</name>
    <dbReference type="NCBI Taxonomy" id="190895"/>
    <lineage>
        <taxon>Bacteria</taxon>
        <taxon>Pseudomonadati</taxon>
        <taxon>Pseudomonadota</taxon>
        <taxon>Gammaproteobacteria</taxon>
        <taxon>Vibrionales</taxon>
        <taxon>Vibrionaceae</taxon>
        <taxon>Vibrio</taxon>
    </lineage>
</organism>
<feature type="compositionally biased region" description="Acidic residues" evidence="1">
    <location>
        <begin position="373"/>
        <end position="383"/>
    </location>
</feature>
<feature type="compositionally biased region" description="Polar residues" evidence="1">
    <location>
        <begin position="118"/>
        <end position="133"/>
    </location>
</feature>
<feature type="compositionally biased region" description="Acidic residues" evidence="1">
    <location>
        <begin position="294"/>
        <end position="310"/>
    </location>
</feature>
<geneLocation type="plasmid" evidence="3">
    <name>pam7 dna</name>
</geneLocation>
<name>A0A510IET2_9VIBR</name>
<dbReference type="Proteomes" id="UP000315115">
    <property type="component" value="Plasmid pAM7"/>
</dbReference>
<gene>
    <name evidence="2" type="ORF">VroAM7_49350</name>
</gene>
<feature type="compositionally biased region" description="Polar residues" evidence="1">
    <location>
        <begin position="253"/>
        <end position="263"/>
    </location>
</feature>
<feature type="region of interest" description="Disordered" evidence="1">
    <location>
        <begin position="110"/>
        <end position="311"/>
    </location>
</feature>
<evidence type="ECO:0000313" key="2">
    <source>
        <dbReference type="EMBL" id="BBL92282.1"/>
    </source>
</evidence>
<dbReference type="RefSeq" id="WP_126606153.1">
    <property type="nucleotide sequence ID" value="NZ_AP019800.1"/>
</dbReference>
<feature type="compositionally biased region" description="Acidic residues" evidence="1">
    <location>
        <begin position="354"/>
        <end position="365"/>
    </location>
</feature>
<proteinExistence type="predicted"/>
<evidence type="ECO:0000313" key="3">
    <source>
        <dbReference type="Proteomes" id="UP000315115"/>
    </source>
</evidence>
<feature type="compositionally biased region" description="Basic and acidic residues" evidence="1">
    <location>
        <begin position="222"/>
        <end position="232"/>
    </location>
</feature>
<sequence length="446" mass="49356">MYEKLNTETNTIESVLNIHERYWTFFEKFPMTEYLIDFDFSSQDLKNDVTILLCTAKLIDRKDDKVLLKTTSSLNITIEHAWQYVESYAAARLFNRLGIQDILDRKPADKESLKQLASKPNQKTSSPKTTPNVDENVGLNLPEIGELIPNEVNEPGNVESKAESTEPTDDSAQASTNCHTSTTPDLEANTEKSVDEDSHVEGAAEQSSNSEKSVDDNVQVKAEAEQSSKLEKSDDDNVQDKAEDSSEVIESDLTPSSGDSPSSDAEAKSVETDEPAIEEITGLSPQLEESTAILEEEMMEELEEGEISDLSEERYAELELEAMEEMDSQLDESDLQNVSIALPTADMFGKSPIDDTEPQSEEPSEQVETSFDMLEELSAEEDATASINAESEPASKVKYDENNHPSDVPGTIWGNVVAAVKEQHGNDWLANLPTNMEEAIVVLQSR</sequence>
<evidence type="ECO:0000256" key="1">
    <source>
        <dbReference type="SAM" id="MobiDB-lite"/>
    </source>
</evidence>
<dbReference type="EMBL" id="AP019800">
    <property type="protein sequence ID" value="BBL92282.1"/>
    <property type="molecule type" value="Genomic_DNA"/>
</dbReference>
<dbReference type="AlphaFoldDB" id="A0A510IET2"/>
<accession>A0A510IET2</accession>
<feature type="region of interest" description="Disordered" evidence="1">
    <location>
        <begin position="346"/>
        <end position="403"/>
    </location>
</feature>